<evidence type="ECO:0000256" key="14">
    <source>
        <dbReference type="ARBA" id="ARBA00023136"/>
    </source>
</evidence>
<comment type="similarity">
    <text evidence="18">Belongs to the THEM4/THEM5 thioesterase family.</text>
</comment>
<comment type="catalytic activity">
    <reaction evidence="24">
        <text>decanoyl-CoA + H2O = decanoate + CoA + H(+)</text>
        <dbReference type="Rhea" id="RHEA:40059"/>
        <dbReference type="ChEBI" id="CHEBI:15377"/>
        <dbReference type="ChEBI" id="CHEBI:15378"/>
        <dbReference type="ChEBI" id="CHEBI:27689"/>
        <dbReference type="ChEBI" id="CHEBI:57287"/>
        <dbReference type="ChEBI" id="CHEBI:61430"/>
    </reaction>
    <physiologicalReaction direction="left-to-right" evidence="24">
        <dbReference type="Rhea" id="RHEA:40060"/>
    </physiologicalReaction>
</comment>
<feature type="domain" description="Thioesterase" evidence="27">
    <location>
        <begin position="94"/>
        <end position="163"/>
    </location>
</feature>
<dbReference type="GO" id="GO:0005743">
    <property type="term" value="C:mitochondrial inner membrane"/>
    <property type="evidence" value="ECO:0007669"/>
    <property type="project" value="UniProtKB-SubCell"/>
</dbReference>
<comment type="catalytic activity">
    <reaction evidence="23">
        <text>hexadecanoyl-CoA + H2O = hexadecanoate + CoA + H(+)</text>
        <dbReference type="Rhea" id="RHEA:16645"/>
        <dbReference type="ChEBI" id="CHEBI:7896"/>
        <dbReference type="ChEBI" id="CHEBI:15377"/>
        <dbReference type="ChEBI" id="CHEBI:15378"/>
        <dbReference type="ChEBI" id="CHEBI:57287"/>
        <dbReference type="ChEBI" id="CHEBI:57379"/>
        <dbReference type="EC" id="3.1.2.2"/>
    </reaction>
    <physiologicalReaction direction="left-to-right" evidence="23">
        <dbReference type="Rhea" id="RHEA:16646"/>
    </physiologicalReaction>
</comment>
<keyword evidence="11" id="KW-0809">Transit peptide</keyword>
<proteinExistence type="inferred from homology"/>
<dbReference type="GO" id="GO:0006915">
    <property type="term" value="P:apoptotic process"/>
    <property type="evidence" value="ECO:0007669"/>
    <property type="project" value="UniProtKB-KW"/>
</dbReference>
<evidence type="ECO:0000256" key="16">
    <source>
        <dbReference type="ARBA" id="ARBA00035852"/>
    </source>
</evidence>
<comment type="catalytic activity">
    <reaction evidence="25">
        <text>dodecanoyl-CoA + H2O = dodecanoate + CoA + H(+)</text>
        <dbReference type="Rhea" id="RHEA:30135"/>
        <dbReference type="ChEBI" id="CHEBI:15377"/>
        <dbReference type="ChEBI" id="CHEBI:15378"/>
        <dbReference type="ChEBI" id="CHEBI:18262"/>
        <dbReference type="ChEBI" id="CHEBI:57287"/>
        <dbReference type="ChEBI" id="CHEBI:57375"/>
    </reaction>
    <physiologicalReaction direction="left-to-right" evidence="25">
        <dbReference type="Rhea" id="RHEA:30136"/>
    </physiologicalReaction>
</comment>
<evidence type="ECO:0000256" key="20">
    <source>
        <dbReference type="ARBA" id="ARBA00040123"/>
    </source>
</evidence>
<keyword evidence="14" id="KW-0472">Membrane</keyword>
<reference evidence="28" key="1">
    <citation type="submission" date="2020-05" db="EMBL/GenBank/DDBJ databases">
        <authorList>
            <person name="Chiriac C."/>
            <person name="Salcher M."/>
            <person name="Ghai R."/>
            <person name="Kavagutti S V."/>
        </authorList>
    </citation>
    <scope>NUCLEOTIDE SEQUENCE</scope>
</reference>
<comment type="subcellular location">
    <subcellularLocation>
        <location evidence="3">Cell projection</location>
        <location evidence="3">Ruffle membrane</location>
    </subcellularLocation>
    <subcellularLocation>
        <location evidence="1">Cytoplasm</location>
    </subcellularLocation>
    <subcellularLocation>
        <location evidence="4">Mitochondrion inner membrane</location>
        <topology evidence="4">Peripheral membrane protein</topology>
    </subcellularLocation>
    <subcellularLocation>
        <location evidence="2">Mitochondrion intermembrane space</location>
    </subcellularLocation>
</comment>
<dbReference type="GO" id="GO:0005758">
    <property type="term" value="C:mitochondrial intermembrane space"/>
    <property type="evidence" value="ECO:0007669"/>
    <property type="project" value="UniProtKB-SubCell"/>
</dbReference>
<evidence type="ECO:0000256" key="3">
    <source>
        <dbReference type="ARBA" id="ARBA00004632"/>
    </source>
</evidence>
<evidence type="ECO:0000256" key="13">
    <source>
        <dbReference type="ARBA" id="ARBA00023128"/>
    </source>
</evidence>
<evidence type="ECO:0000256" key="9">
    <source>
        <dbReference type="ARBA" id="ARBA00022801"/>
    </source>
</evidence>
<evidence type="ECO:0000313" key="28">
    <source>
        <dbReference type="EMBL" id="CAB4960531.1"/>
    </source>
</evidence>
<evidence type="ECO:0000256" key="25">
    <source>
        <dbReference type="ARBA" id="ARBA00048074"/>
    </source>
</evidence>
<evidence type="ECO:0000256" key="17">
    <source>
        <dbReference type="ARBA" id="ARBA00037002"/>
    </source>
</evidence>
<organism evidence="28">
    <name type="scientific">freshwater metagenome</name>
    <dbReference type="NCBI Taxonomy" id="449393"/>
    <lineage>
        <taxon>unclassified sequences</taxon>
        <taxon>metagenomes</taxon>
        <taxon>ecological metagenomes</taxon>
    </lineage>
</organism>
<evidence type="ECO:0000256" key="10">
    <source>
        <dbReference type="ARBA" id="ARBA00022832"/>
    </source>
</evidence>
<dbReference type="AlphaFoldDB" id="A0A6J7KXY0"/>
<evidence type="ECO:0000256" key="15">
    <source>
        <dbReference type="ARBA" id="ARBA00023273"/>
    </source>
</evidence>
<keyword evidence="8" id="KW-0999">Mitochondrion inner membrane</keyword>
<comment type="catalytic activity">
    <reaction evidence="16">
        <text>(5Z,8Z,11Z,14Z)-eicosatetraenoyl-CoA + H2O = (5Z,8Z,11Z,14Z)-eicosatetraenoate + CoA + H(+)</text>
        <dbReference type="Rhea" id="RHEA:40151"/>
        <dbReference type="ChEBI" id="CHEBI:15377"/>
        <dbReference type="ChEBI" id="CHEBI:15378"/>
        <dbReference type="ChEBI" id="CHEBI:32395"/>
        <dbReference type="ChEBI" id="CHEBI:57287"/>
        <dbReference type="ChEBI" id="CHEBI:57368"/>
    </reaction>
    <physiologicalReaction direction="left-to-right" evidence="16">
        <dbReference type="Rhea" id="RHEA:40152"/>
    </physiologicalReaction>
</comment>
<dbReference type="Gene3D" id="3.10.129.10">
    <property type="entry name" value="Hotdog Thioesterase"/>
    <property type="match status" value="1"/>
</dbReference>
<keyword evidence="10" id="KW-0276">Fatty acid metabolism</keyword>
<name>A0A6J7KXY0_9ZZZZ</name>
<gene>
    <name evidence="28" type="ORF">UFOPK3879_00575</name>
</gene>
<accession>A0A6J7KXY0</accession>
<keyword evidence="5" id="KW-1003">Cell membrane</keyword>
<evidence type="ECO:0000256" key="26">
    <source>
        <dbReference type="ARBA" id="ARBA00048180"/>
    </source>
</evidence>
<keyword evidence="7" id="KW-0053">Apoptosis</keyword>
<dbReference type="InterPro" id="IPR006683">
    <property type="entry name" value="Thioestr_dom"/>
</dbReference>
<evidence type="ECO:0000256" key="11">
    <source>
        <dbReference type="ARBA" id="ARBA00022946"/>
    </source>
</evidence>
<dbReference type="CDD" id="cd03443">
    <property type="entry name" value="PaaI_thioesterase"/>
    <property type="match status" value="1"/>
</dbReference>
<evidence type="ECO:0000256" key="12">
    <source>
        <dbReference type="ARBA" id="ARBA00023098"/>
    </source>
</evidence>
<keyword evidence="6" id="KW-0963">Cytoplasm</keyword>
<comment type="catalytic activity">
    <reaction evidence="26">
        <text>tetradecanoyl-CoA + H2O = tetradecanoate + CoA + H(+)</text>
        <dbReference type="Rhea" id="RHEA:40119"/>
        <dbReference type="ChEBI" id="CHEBI:15377"/>
        <dbReference type="ChEBI" id="CHEBI:15378"/>
        <dbReference type="ChEBI" id="CHEBI:30807"/>
        <dbReference type="ChEBI" id="CHEBI:57287"/>
        <dbReference type="ChEBI" id="CHEBI:57385"/>
    </reaction>
    <physiologicalReaction direction="left-to-right" evidence="26">
        <dbReference type="Rhea" id="RHEA:40120"/>
    </physiologicalReaction>
</comment>
<dbReference type="SUPFAM" id="SSF54637">
    <property type="entry name" value="Thioesterase/thiol ester dehydrase-isomerase"/>
    <property type="match status" value="1"/>
</dbReference>
<comment type="catalytic activity">
    <reaction evidence="17">
        <text>(9Z)-octadecenoyl-CoA + H2O = (9Z)-octadecenoate + CoA + H(+)</text>
        <dbReference type="Rhea" id="RHEA:40139"/>
        <dbReference type="ChEBI" id="CHEBI:15377"/>
        <dbReference type="ChEBI" id="CHEBI:15378"/>
        <dbReference type="ChEBI" id="CHEBI:30823"/>
        <dbReference type="ChEBI" id="CHEBI:57287"/>
        <dbReference type="ChEBI" id="CHEBI:57387"/>
    </reaction>
    <physiologicalReaction direction="left-to-right" evidence="17">
        <dbReference type="Rhea" id="RHEA:40140"/>
    </physiologicalReaction>
</comment>
<evidence type="ECO:0000256" key="7">
    <source>
        <dbReference type="ARBA" id="ARBA00022703"/>
    </source>
</evidence>
<sequence length="190" mass="20632">MSNNTPNNFAGFHVRQTPMTADEKVRAERAQVIRNEIEEIVSVEGASFLDRSPIIGAINPIAMPMTITTSTDENGRVNVVGNVTFGAAYEGPPGCVHGGVIAAYFDEVCGVAQSTTGNPGMTVNLTIDYRAPTPLHKSLEFRAHVVSTEKRKIITYASLHHGETLCAEATGIFVSMRPEIFERLTQLREA</sequence>
<evidence type="ECO:0000256" key="21">
    <source>
        <dbReference type="ARBA" id="ARBA00043210"/>
    </source>
</evidence>
<evidence type="ECO:0000256" key="1">
    <source>
        <dbReference type="ARBA" id="ARBA00004496"/>
    </source>
</evidence>
<keyword evidence="9" id="KW-0378">Hydrolase</keyword>
<dbReference type="GO" id="GO:0032587">
    <property type="term" value="C:ruffle membrane"/>
    <property type="evidence" value="ECO:0007669"/>
    <property type="project" value="UniProtKB-SubCell"/>
</dbReference>
<dbReference type="InterPro" id="IPR052365">
    <property type="entry name" value="THEM4/THEM5_acyl-CoA_thioest"/>
</dbReference>
<evidence type="ECO:0000256" key="23">
    <source>
        <dbReference type="ARBA" id="ARBA00047734"/>
    </source>
</evidence>
<keyword evidence="15" id="KW-0966">Cell projection</keyword>
<evidence type="ECO:0000256" key="18">
    <source>
        <dbReference type="ARBA" id="ARBA00038456"/>
    </source>
</evidence>
<evidence type="ECO:0000259" key="27">
    <source>
        <dbReference type="Pfam" id="PF03061"/>
    </source>
</evidence>
<keyword evidence="12" id="KW-0443">Lipid metabolism</keyword>
<dbReference type="GO" id="GO:0016787">
    <property type="term" value="F:hydrolase activity"/>
    <property type="evidence" value="ECO:0007669"/>
    <property type="project" value="UniProtKB-KW"/>
</dbReference>
<dbReference type="PANTHER" id="PTHR12418:SF19">
    <property type="entry name" value="ACYL-COENZYME A THIOESTERASE THEM4"/>
    <property type="match status" value="1"/>
</dbReference>
<evidence type="ECO:0000256" key="2">
    <source>
        <dbReference type="ARBA" id="ARBA00004569"/>
    </source>
</evidence>
<keyword evidence="13" id="KW-0496">Mitochondrion</keyword>
<evidence type="ECO:0000256" key="6">
    <source>
        <dbReference type="ARBA" id="ARBA00022490"/>
    </source>
</evidence>
<evidence type="ECO:0000256" key="24">
    <source>
        <dbReference type="ARBA" id="ARBA00047969"/>
    </source>
</evidence>
<evidence type="ECO:0000256" key="22">
    <source>
        <dbReference type="ARBA" id="ARBA00047588"/>
    </source>
</evidence>
<evidence type="ECO:0000256" key="5">
    <source>
        <dbReference type="ARBA" id="ARBA00022475"/>
    </source>
</evidence>
<dbReference type="GO" id="GO:0006631">
    <property type="term" value="P:fatty acid metabolic process"/>
    <property type="evidence" value="ECO:0007669"/>
    <property type="project" value="UniProtKB-KW"/>
</dbReference>
<dbReference type="EMBL" id="CAFBNR010000019">
    <property type="protein sequence ID" value="CAB4960531.1"/>
    <property type="molecule type" value="Genomic_DNA"/>
</dbReference>
<evidence type="ECO:0000256" key="4">
    <source>
        <dbReference type="ARBA" id="ARBA00004637"/>
    </source>
</evidence>
<dbReference type="Pfam" id="PF03061">
    <property type="entry name" value="4HBT"/>
    <property type="match status" value="1"/>
</dbReference>
<comment type="catalytic activity">
    <reaction evidence="22">
        <text>octanoyl-CoA + H2O = octanoate + CoA + H(+)</text>
        <dbReference type="Rhea" id="RHEA:30143"/>
        <dbReference type="ChEBI" id="CHEBI:15377"/>
        <dbReference type="ChEBI" id="CHEBI:15378"/>
        <dbReference type="ChEBI" id="CHEBI:25646"/>
        <dbReference type="ChEBI" id="CHEBI:57287"/>
        <dbReference type="ChEBI" id="CHEBI:57386"/>
    </reaction>
    <physiologicalReaction direction="left-to-right" evidence="22">
        <dbReference type="Rhea" id="RHEA:30144"/>
    </physiologicalReaction>
</comment>
<dbReference type="PANTHER" id="PTHR12418">
    <property type="entry name" value="ACYL-COENZYME A THIOESTERASE THEM4"/>
    <property type="match status" value="1"/>
</dbReference>
<evidence type="ECO:0000256" key="19">
    <source>
        <dbReference type="ARBA" id="ARBA00038848"/>
    </source>
</evidence>
<evidence type="ECO:0000256" key="8">
    <source>
        <dbReference type="ARBA" id="ARBA00022792"/>
    </source>
</evidence>
<dbReference type="EC" id="3.1.2.2" evidence="19"/>
<protein>
    <recommendedName>
        <fullName evidence="20">Acyl-coenzyme A thioesterase THEM4</fullName>
        <ecNumber evidence="19">3.1.2.2</ecNumber>
    </recommendedName>
    <alternativeName>
        <fullName evidence="21">Thioesterase superfamily member 4</fullName>
    </alternativeName>
</protein>
<dbReference type="InterPro" id="IPR029069">
    <property type="entry name" value="HotDog_dom_sf"/>
</dbReference>